<dbReference type="Gene3D" id="3.40.109.30">
    <property type="entry name" value="putative nitroreductase (tm1586), domain 2"/>
    <property type="match status" value="1"/>
</dbReference>
<dbReference type="InterPro" id="IPR050627">
    <property type="entry name" value="Nitroreductase/BluB"/>
</dbReference>
<dbReference type="PANTHER" id="PTHR23026">
    <property type="entry name" value="NADPH NITROREDUCTASE"/>
    <property type="match status" value="1"/>
</dbReference>
<dbReference type="GO" id="GO:0016491">
    <property type="term" value="F:oxidoreductase activity"/>
    <property type="evidence" value="ECO:0007669"/>
    <property type="project" value="InterPro"/>
</dbReference>
<sequence length="311" mass="34732">MAPSAHNTQPWKFRVNGDKLDIFVDWDRHLHISDPDHRQLYVSLGCAVTNAAIAARHWDMAARITYFPQGEGEDQPVARVILRDGYTDPNTKTVANELFAAIAERRTDRSLYDAHPLTAAEKAQLPAAQHPQVIFIEDRDIINHIARLSELGTEHTLSRKDFKQELSHWVRNNWTRQPDGMPGYAMGMPAPVSLLSRLMVRMAPIHKQEAPKTRLQIESASALAVITSTGDTPAQWLEAGRVLEQLWLEAAVAGLAVMPQVAAIEAGEDVRRQLQRAINSDQLPQSIIRIGRSSAGALRSTPRRTLEDCIK</sequence>
<reference evidence="2" key="1">
    <citation type="submission" date="2017-09" db="EMBL/GenBank/DDBJ databases">
        <title>Depth-based differentiation of microbial function through sediment-hosted aquifers and enrichment of novel symbionts in the deep terrestrial subsurface.</title>
        <authorList>
            <person name="Probst A.J."/>
            <person name="Ladd B."/>
            <person name="Jarett J.K."/>
            <person name="Geller-Mcgrath D.E."/>
            <person name="Sieber C.M.K."/>
            <person name="Emerson J.B."/>
            <person name="Anantharaman K."/>
            <person name="Thomas B.C."/>
            <person name="Malmstrom R."/>
            <person name="Stieglmeier M."/>
            <person name="Klingl A."/>
            <person name="Woyke T."/>
            <person name="Ryan C.M."/>
            <person name="Banfield J.F."/>
        </authorList>
    </citation>
    <scope>NUCLEOTIDE SEQUENCE [LARGE SCALE GENOMIC DNA]</scope>
</reference>
<proteinExistence type="predicted"/>
<accession>A0A2M6WZJ7</accession>
<evidence type="ECO:0008006" key="3">
    <source>
        <dbReference type="Google" id="ProtNLM"/>
    </source>
</evidence>
<dbReference type="EMBL" id="PEZP01000023">
    <property type="protein sequence ID" value="PIT98209.1"/>
    <property type="molecule type" value="Genomic_DNA"/>
</dbReference>
<gene>
    <name evidence="1" type="ORF">COT71_01935</name>
</gene>
<dbReference type="Gene3D" id="3.40.109.10">
    <property type="entry name" value="NADH Oxidase"/>
    <property type="match status" value="1"/>
</dbReference>
<dbReference type="Proteomes" id="UP000230731">
    <property type="component" value="Unassembled WGS sequence"/>
</dbReference>
<dbReference type="PANTHER" id="PTHR23026:SF123">
    <property type="entry name" value="NAD(P)H NITROREDUCTASE RV3131-RELATED"/>
    <property type="match status" value="1"/>
</dbReference>
<name>A0A2M6WZJ7_9BACT</name>
<evidence type="ECO:0000313" key="1">
    <source>
        <dbReference type="EMBL" id="PIT98209.1"/>
    </source>
</evidence>
<evidence type="ECO:0000313" key="2">
    <source>
        <dbReference type="Proteomes" id="UP000230731"/>
    </source>
</evidence>
<dbReference type="AlphaFoldDB" id="A0A2M6WZJ7"/>
<protein>
    <recommendedName>
        <fullName evidence="3">Nitroreductase domain-containing protein</fullName>
    </recommendedName>
</protein>
<dbReference type="SUPFAM" id="SSF55469">
    <property type="entry name" value="FMN-dependent nitroreductase-like"/>
    <property type="match status" value="2"/>
</dbReference>
<dbReference type="InterPro" id="IPR000415">
    <property type="entry name" value="Nitroreductase-like"/>
</dbReference>
<organism evidence="1 2">
    <name type="scientific">Candidatus Andersenbacteria bacterium CG10_big_fil_rev_8_21_14_0_10_54_11</name>
    <dbReference type="NCBI Taxonomy" id="1974485"/>
    <lineage>
        <taxon>Bacteria</taxon>
        <taxon>Candidatus Anderseniibacteriota</taxon>
    </lineage>
</organism>
<dbReference type="NCBIfam" id="NF047509">
    <property type="entry name" value="Rv3131_FMN_oxido"/>
    <property type="match status" value="1"/>
</dbReference>
<comment type="caution">
    <text evidence="1">The sequence shown here is derived from an EMBL/GenBank/DDBJ whole genome shotgun (WGS) entry which is preliminary data.</text>
</comment>